<dbReference type="InterPro" id="IPR044925">
    <property type="entry name" value="His-Me_finger_sf"/>
</dbReference>
<dbReference type="Proteomes" id="UP000189935">
    <property type="component" value="Chromosome I"/>
</dbReference>
<dbReference type="SUPFAM" id="SSF54171">
    <property type="entry name" value="DNA-binding domain"/>
    <property type="match status" value="1"/>
</dbReference>
<proteinExistence type="predicted"/>
<dbReference type="InterPro" id="IPR036955">
    <property type="entry name" value="AP2/ERF_dom_sf"/>
</dbReference>
<dbReference type="Gene3D" id="3.30.730.10">
    <property type="entry name" value="AP2/ERF domain"/>
    <property type="match status" value="1"/>
</dbReference>
<evidence type="ECO:0000259" key="2">
    <source>
        <dbReference type="Pfam" id="PF13392"/>
    </source>
</evidence>
<dbReference type="GO" id="GO:0003700">
    <property type="term" value="F:DNA-binding transcription factor activity"/>
    <property type="evidence" value="ECO:0007669"/>
    <property type="project" value="InterPro"/>
</dbReference>
<evidence type="ECO:0000313" key="4">
    <source>
        <dbReference type="Proteomes" id="UP000189935"/>
    </source>
</evidence>
<dbReference type="EMBL" id="LT670844">
    <property type="protein sequence ID" value="SHJ69136.1"/>
    <property type="molecule type" value="Genomic_DNA"/>
</dbReference>
<dbReference type="RefSeq" id="WP_197688415.1">
    <property type="nucleotide sequence ID" value="NZ_LT670844.1"/>
</dbReference>
<sequence>MKRKIIIDGDVAYVPLTQGFTAIIDAADVHLVERWNWCVQLSWGTKYAYRKQWIAGKKCNVMMHRAILSVGDPAVPIDHHDGDGLNNRRVNLRPCSPSENARNRGAQKNSASGLKGVSKSGKKWRAEICIAGAKRHLGQFDTPYDAYAAYCAAAADLHGEFARVA</sequence>
<dbReference type="GO" id="GO:0003677">
    <property type="term" value="F:DNA binding"/>
    <property type="evidence" value="ECO:0007669"/>
    <property type="project" value="InterPro"/>
</dbReference>
<dbReference type="Pfam" id="PF13392">
    <property type="entry name" value="HNH_3"/>
    <property type="match status" value="1"/>
</dbReference>
<organism evidence="3 4">
    <name type="scientific">Bradyrhizobium lablabi</name>
    <dbReference type="NCBI Taxonomy" id="722472"/>
    <lineage>
        <taxon>Bacteria</taxon>
        <taxon>Pseudomonadati</taxon>
        <taxon>Pseudomonadota</taxon>
        <taxon>Alphaproteobacteria</taxon>
        <taxon>Hyphomicrobiales</taxon>
        <taxon>Nitrobacteraceae</taxon>
        <taxon>Bradyrhizobium</taxon>
    </lineage>
</organism>
<protein>
    <submittedName>
        <fullName evidence="3">AP2 domain-containing protein</fullName>
    </submittedName>
</protein>
<dbReference type="InterPro" id="IPR016177">
    <property type="entry name" value="DNA-bd_dom_sf"/>
</dbReference>
<reference evidence="3 4" key="1">
    <citation type="submission" date="2016-11" db="EMBL/GenBank/DDBJ databases">
        <authorList>
            <person name="Jaros S."/>
            <person name="Januszkiewicz K."/>
            <person name="Wedrychowicz H."/>
        </authorList>
    </citation>
    <scope>NUCLEOTIDE SEQUENCE [LARGE SCALE GENOMIC DNA]</scope>
    <source>
        <strain evidence="3 4">GAS499</strain>
    </source>
</reference>
<evidence type="ECO:0000313" key="3">
    <source>
        <dbReference type="EMBL" id="SHJ69136.1"/>
    </source>
</evidence>
<evidence type="ECO:0000256" key="1">
    <source>
        <dbReference type="SAM" id="MobiDB-lite"/>
    </source>
</evidence>
<accession>A0A1M6LD71</accession>
<dbReference type="InterPro" id="IPR003615">
    <property type="entry name" value="HNH_nuc"/>
</dbReference>
<feature type="domain" description="HNH nuclease" evidence="2">
    <location>
        <begin position="77"/>
        <end position="102"/>
    </location>
</feature>
<name>A0A1M6LD71_9BRAD</name>
<gene>
    <name evidence="3" type="ORF">SAMN05444159_1244</name>
</gene>
<dbReference type="AlphaFoldDB" id="A0A1M6LD71"/>
<feature type="region of interest" description="Disordered" evidence="1">
    <location>
        <begin position="79"/>
        <end position="118"/>
    </location>
</feature>
<dbReference type="SUPFAM" id="SSF54060">
    <property type="entry name" value="His-Me finger endonucleases"/>
    <property type="match status" value="1"/>
</dbReference>
<dbReference type="Gene3D" id="3.90.75.20">
    <property type="match status" value="1"/>
</dbReference>